<dbReference type="GO" id="GO:0005856">
    <property type="term" value="C:cytoskeleton"/>
    <property type="evidence" value="ECO:0007669"/>
    <property type="project" value="UniProtKB-SubCell"/>
</dbReference>
<dbReference type="PANTHER" id="PTHR18861">
    <property type="entry name" value="ELKS/RAB6-INTERACTING/CAST PROTEIN"/>
    <property type="match status" value="1"/>
</dbReference>
<feature type="compositionally biased region" description="Polar residues" evidence="10">
    <location>
        <begin position="137"/>
        <end position="149"/>
    </location>
</feature>
<dbReference type="Pfam" id="PF10174">
    <property type="entry name" value="Cast"/>
    <property type="match status" value="1"/>
</dbReference>
<gene>
    <name evidence="11" type="ORF">ACJMK2_015869</name>
</gene>
<organism evidence="11 12">
    <name type="scientific">Sinanodonta woodiana</name>
    <name type="common">Chinese pond mussel</name>
    <name type="synonym">Anodonta woodiana</name>
    <dbReference type="NCBI Taxonomy" id="1069815"/>
    <lineage>
        <taxon>Eukaryota</taxon>
        <taxon>Metazoa</taxon>
        <taxon>Spiralia</taxon>
        <taxon>Lophotrochozoa</taxon>
        <taxon>Mollusca</taxon>
        <taxon>Bivalvia</taxon>
        <taxon>Autobranchia</taxon>
        <taxon>Heteroconchia</taxon>
        <taxon>Palaeoheterodonta</taxon>
        <taxon>Unionida</taxon>
        <taxon>Unionoidea</taxon>
        <taxon>Unionidae</taxon>
        <taxon>Unioninae</taxon>
        <taxon>Sinanodonta</taxon>
    </lineage>
</organism>
<keyword evidence="6" id="KW-0206">Cytoskeleton</keyword>
<feature type="compositionally biased region" description="Low complexity" evidence="10">
    <location>
        <begin position="119"/>
        <end position="136"/>
    </location>
</feature>
<feature type="compositionally biased region" description="Basic and acidic residues" evidence="10">
    <location>
        <begin position="515"/>
        <end position="530"/>
    </location>
</feature>
<evidence type="ECO:0000256" key="4">
    <source>
        <dbReference type="ARBA" id="ARBA00023018"/>
    </source>
</evidence>
<accession>A0ABD3UTV7</accession>
<keyword evidence="5 9" id="KW-0175">Coiled coil</keyword>
<sequence length="1105" mass="127468">MFKRKKKSPSAKDIASLSSGKSKNGTAASSPAYSSLPKSMYSSGNQQQMDSLMQSKLSPTRPTLSNSGERFWVSNTSGNQEMRGSPLDLPMETLQSISAAYNLGQQQQGYMSESMGYNSLSTSLSSSSQRSPFQSPVHNAQSNTANTRASTRHRSLEKGEFSGLFSSDQDLNRQFERLQLLMPVDSDAASRTMPIGRDQRAVPTVYARDRSLDREQYPHMGARSLERDHHYSIGRSRSSDRQELQQQLNQSQEFKTLSRDSLILELQSQITDLNKECAKLQADVDSAKDKLSSTMNSIKTFWSPELKKERALRKEESAKYSLLNEQLKVAQAEMKKQSSTIRELETSLRRKDDAQFTSVSESEYEDLKRDYEHQNKEIKILRKTVGEMDIRLETQKQTLSARDESIKKLLEMLQSKGLDMQKIDQSQKEIESYKIKQSEDQRQIASLQASLEQKNRDISSMKEQSTKLSEELDHAHLQLKQQPSSTHTMQAILEAKDSRIAALEKELQNLEDKLHRLGEDGAPEKERKDSSPGSLKDTVSSREKALKAELESLKGELSNKDTEIAGLKMKLETFENQKSEHRQYINVLKEQITAKEQHCSMLQADIEDLRERLREKDETIEKKGRQSQTIQQEKRRQEAEVAELKDQMDIKDRKITMLHRKVENLEDMLKEKEEQLISLPNKLLPVSTNSYESSSDSAISCMEESLCEKERLIERLKEQREQQEREHQDECDQLLKTNQDLKARLDLLQIEVTDKQTELCELREELAELKSSRYQLESKLRQNEHAVLDKNAEIEKLARNIEELKKIQTEGKADADTAGQIKTLKSHVEECQAEMQKAQTEVDRLLEILKETENEKNEKEKQNKELQDTVKEYKQKFGTLKRITQTEKKKNAQLLEEARKREEDIVGDAEQLKETMKFKCDRIEELEEALRESVRITAEREMAMVKLHEQIEELEKKVSELSDALSKSQASSQEYNSKLASFVKQLEERDNKLKRLQSERHKHLEEVFEMKQEAIQAAISEKDANIALLEMTSTKKQKNFDEIDRLSKEKEKLQQQLKEVTQNRMRLLQKEERGKVKKSMVHKLKSSTPEQVDPYVLTAPESLDS</sequence>
<feature type="region of interest" description="Disordered" evidence="10">
    <location>
        <begin position="1"/>
        <end position="83"/>
    </location>
</feature>
<keyword evidence="2" id="KW-0963">Cytoplasm</keyword>
<feature type="compositionally biased region" description="Basic residues" evidence="10">
    <location>
        <begin position="1075"/>
        <end position="1085"/>
    </location>
</feature>
<keyword evidence="12" id="KW-1185">Reference proteome</keyword>
<keyword evidence="4" id="KW-0770">Synapse</keyword>
<reference evidence="11 12" key="1">
    <citation type="submission" date="2024-11" db="EMBL/GenBank/DDBJ databases">
        <title>Chromosome-level genome assembly of the freshwater bivalve Anodonta woodiana.</title>
        <authorList>
            <person name="Chen X."/>
        </authorList>
    </citation>
    <scope>NUCLEOTIDE SEQUENCE [LARGE SCALE GENOMIC DNA]</scope>
    <source>
        <strain evidence="11">MN2024</strain>
        <tissue evidence="11">Gills</tissue>
    </source>
</reference>
<dbReference type="AlphaFoldDB" id="A0ABD3UTV7"/>
<feature type="region of interest" description="Disordered" evidence="10">
    <location>
        <begin position="1065"/>
        <end position="1105"/>
    </location>
</feature>
<dbReference type="PANTHER" id="PTHR18861:SF0">
    <property type="entry name" value="BRUCHPILOT, ISOFORM J"/>
    <property type="match status" value="1"/>
</dbReference>
<evidence type="ECO:0000256" key="6">
    <source>
        <dbReference type="ARBA" id="ARBA00023212"/>
    </source>
</evidence>
<feature type="region of interest" description="Disordered" evidence="10">
    <location>
        <begin position="515"/>
        <end position="543"/>
    </location>
</feature>
<evidence type="ECO:0000256" key="2">
    <source>
        <dbReference type="ARBA" id="ARBA00022490"/>
    </source>
</evidence>
<proteinExistence type="predicted"/>
<dbReference type="InterPro" id="IPR019323">
    <property type="entry name" value="ELKS/CAST"/>
</dbReference>
<name>A0ABD3UTV7_SINWO</name>
<feature type="region of interest" description="Disordered" evidence="10">
    <location>
        <begin position="119"/>
        <end position="154"/>
    </location>
</feature>
<dbReference type="Proteomes" id="UP001634394">
    <property type="component" value="Unassembled WGS sequence"/>
</dbReference>
<evidence type="ECO:0000256" key="10">
    <source>
        <dbReference type="SAM" id="MobiDB-lite"/>
    </source>
</evidence>
<evidence type="ECO:0000256" key="9">
    <source>
        <dbReference type="SAM" id="Coils"/>
    </source>
</evidence>
<evidence type="ECO:0000313" key="12">
    <source>
        <dbReference type="Proteomes" id="UP001634394"/>
    </source>
</evidence>
<evidence type="ECO:0000256" key="7">
    <source>
        <dbReference type="ARBA" id="ARBA00023273"/>
    </source>
</evidence>
<evidence type="ECO:0000256" key="3">
    <source>
        <dbReference type="ARBA" id="ARBA00022553"/>
    </source>
</evidence>
<dbReference type="Gene3D" id="1.10.287.1490">
    <property type="match status" value="1"/>
</dbReference>
<evidence type="ECO:0000256" key="8">
    <source>
        <dbReference type="ARBA" id="ARBA00034106"/>
    </source>
</evidence>
<keyword evidence="7" id="KW-0966">Cell projection</keyword>
<comment type="caution">
    <text evidence="11">The sequence shown here is derived from an EMBL/GenBank/DDBJ whole genome shotgun (WGS) entry which is preliminary data.</text>
</comment>
<comment type="subcellular location">
    <subcellularLocation>
        <location evidence="1">Cytoplasm</location>
        <location evidence="1">Cytoskeleton</location>
    </subcellularLocation>
    <subcellularLocation>
        <location evidence="8">Presynapse</location>
    </subcellularLocation>
</comment>
<feature type="compositionally biased region" description="Polar residues" evidence="10">
    <location>
        <begin position="16"/>
        <end position="82"/>
    </location>
</feature>
<evidence type="ECO:0000256" key="1">
    <source>
        <dbReference type="ARBA" id="ARBA00004245"/>
    </source>
</evidence>
<evidence type="ECO:0000256" key="5">
    <source>
        <dbReference type="ARBA" id="ARBA00023054"/>
    </source>
</evidence>
<feature type="coiled-coil region" evidence="9">
    <location>
        <begin position="263"/>
        <end position="384"/>
    </location>
</feature>
<dbReference type="EMBL" id="JBJQND010000015">
    <property type="protein sequence ID" value="KAL3852196.1"/>
    <property type="molecule type" value="Genomic_DNA"/>
</dbReference>
<protein>
    <submittedName>
        <fullName evidence="11">Uncharacterized protein</fullName>
    </submittedName>
</protein>
<dbReference type="GO" id="GO:0098793">
    <property type="term" value="C:presynapse"/>
    <property type="evidence" value="ECO:0007669"/>
    <property type="project" value="UniProtKB-ARBA"/>
</dbReference>
<dbReference type="GO" id="GO:0030424">
    <property type="term" value="C:axon"/>
    <property type="evidence" value="ECO:0007669"/>
    <property type="project" value="UniProtKB-SubCell"/>
</dbReference>
<keyword evidence="3" id="KW-0597">Phosphoprotein</keyword>
<evidence type="ECO:0000313" key="11">
    <source>
        <dbReference type="EMBL" id="KAL3852196.1"/>
    </source>
</evidence>